<dbReference type="SUPFAM" id="SSF88946">
    <property type="entry name" value="Sigma2 domain of RNA polymerase sigma factors"/>
    <property type="match status" value="1"/>
</dbReference>
<feature type="domain" description="RNA polymerase sigma-70 region 2" evidence="5">
    <location>
        <begin position="35"/>
        <end position="98"/>
    </location>
</feature>
<protein>
    <submittedName>
        <fullName evidence="7">Sigma-70 family RNA polymerase sigma factor</fullName>
    </submittedName>
</protein>
<sequence length="188" mass="20767">MAGKAGHFVTDHASLLKACADGDKSALQQLMLAEGGRMLGVARRMLRRADLAEDALQESLVLIWRKAHQFDETRGSAKGWVYAILRNRCLTMLRREDREVPVSPGTLGEVLDDTTHQTILDEAFERLGTTSDLRQCLQSLEPGTRRAILSSYVLGYSHGEIAGHLGAPLGSVKSWVRRGLLKLRECLS</sequence>
<dbReference type="InterPro" id="IPR013249">
    <property type="entry name" value="RNA_pol_sigma70_r4_t2"/>
</dbReference>
<dbReference type="InterPro" id="IPR014284">
    <property type="entry name" value="RNA_pol_sigma-70_dom"/>
</dbReference>
<comment type="similarity">
    <text evidence="1">Belongs to the sigma-70 factor family. ECF subfamily.</text>
</comment>
<dbReference type="InterPro" id="IPR039425">
    <property type="entry name" value="RNA_pol_sigma-70-like"/>
</dbReference>
<accession>A0ABT2KBS6</accession>
<name>A0ABT2KBS6_9RHOB</name>
<reference evidence="7 8" key="1">
    <citation type="submission" date="2022-04" db="EMBL/GenBank/DDBJ databases">
        <title>Paracoccus sp. YLB-12 draft genome sequence.</title>
        <authorList>
            <person name="Yu L."/>
        </authorList>
    </citation>
    <scope>NUCLEOTIDE SEQUENCE [LARGE SCALE GENOMIC DNA]</scope>
    <source>
        <strain evidence="7 8">YLB-12</strain>
    </source>
</reference>
<proteinExistence type="inferred from homology"/>
<gene>
    <name evidence="7" type="ORF">MU516_14115</name>
</gene>
<dbReference type="PANTHER" id="PTHR43133">
    <property type="entry name" value="RNA POLYMERASE ECF-TYPE SIGMA FACTO"/>
    <property type="match status" value="1"/>
</dbReference>
<dbReference type="Pfam" id="PF08281">
    <property type="entry name" value="Sigma70_r4_2"/>
    <property type="match status" value="1"/>
</dbReference>
<dbReference type="Proteomes" id="UP001320702">
    <property type="component" value="Unassembled WGS sequence"/>
</dbReference>
<dbReference type="Pfam" id="PF04542">
    <property type="entry name" value="Sigma70_r2"/>
    <property type="match status" value="1"/>
</dbReference>
<dbReference type="Gene3D" id="1.10.1740.10">
    <property type="match status" value="1"/>
</dbReference>
<comment type="caution">
    <text evidence="7">The sequence shown here is derived from an EMBL/GenBank/DDBJ whole genome shotgun (WGS) entry which is preliminary data.</text>
</comment>
<dbReference type="RefSeq" id="WP_260277919.1">
    <property type="nucleotide sequence ID" value="NZ_JANAVZ010000008.1"/>
</dbReference>
<evidence type="ECO:0000256" key="2">
    <source>
        <dbReference type="ARBA" id="ARBA00023015"/>
    </source>
</evidence>
<evidence type="ECO:0000256" key="1">
    <source>
        <dbReference type="ARBA" id="ARBA00010641"/>
    </source>
</evidence>
<evidence type="ECO:0000313" key="7">
    <source>
        <dbReference type="EMBL" id="MCT4333998.1"/>
    </source>
</evidence>
<organism evidence="7 8">
    <name type="scientific">Paracoccus maritimus</name>
    <dbReference type="NCBI Taxonomy" id="2933292"/>
    <lineage>
        <taxon>Bacteria</taxon>
        <taxon>Pseudomonadati</taxon>
        <taxon>Pseudomonadota</taxon>
        <taxon>Alphaproteobacteria</taxon>
        <taxon>Rhodobacterales</taxon>
        <taxon>Paracoccaceae</taxon>
        <taxon>Paracoccus</taxon>
    </lineage>
</organism>
<keyword evidence="3" id="KW-0731">Sigma factor</keyword>
<evidence type="ECO:0000313" key="8">
    <source>
        <dbReference type="Proteomes" id="UP001320702"/>
    </source>
</evidence>
<dbReference type="InterPro" id="IPR013324">
    <property type="entry name" value="RNA_pol_sigma_r3/r4-like"/>
</dbReference>
<feature type="domain" description="RNA polymerase sigma factor 70 region 4 type 2" evidence="6">
    <location>
        <begin position="132"/>
        <end position="183"/>
    </location>
</feature>
<evidence type="ECO:0000256" key="4">
    <source>
        <dbReference type="ARBA" id="ARBA00023163"/>
    </source>
</evidence>
<evidence type="ECO:0000259" key="5">
    <source>
        <dbReference type="Pfam" id="PF04542"/>
    </source>
</evidence>
<dbReference type="CDD" id="cd06171">
    <property type="entry name" value="Sigma70_r4"/>
    <property type="match status" value="1"/>
</dbReference>
<keyword evidence="2" id="KW-0805">Transcription regulation</keyword>
<dbReference type="NCBIfam" id="TIGR02937">
    <property type="entry name" value="sigma70-ECF"/>
    <property type="match status" value="1"/>
</dbReference>
<evidence type="ECO:0000259" key="6">
    <source>
        <dbReference type="Pfam" id="PF08281"/>
    </source>
</evidence>
<keyword evidence="4" id="KW-0804">Transcription</keyword>
<keyword evidence="8" id="KW-1185">Reference proteome</keyword>
<dbReference type="SUPFAM" id="SSF88659">
    <property type="entry name" value="Sigma3 and sigma4 domains of RNA polymerase sigma factors"/>
    <property type="match status" value="1"/>
</dbReference>
<dbReference type="PANTHER" id="PTHR43133:SF62">
    <property type="entry name" value="RNA POLYMERASE SIGMA FACTOR SIGZ"/>
    <property type="match status" value="1"/>
</dbReference>
<dbReference type="EMBL" id="JANAVZ010000008">
    <property type="protein sequence ID" value="MCT4333998.1"/>
    <property type="molecule type" value="Genomic_DNA"/>
</dbReference>
<dbReference type="InterPro" id="IPR007627">
    <property type="entry name" value="RNA_pol_sigma70_r2"/>
</dbReference>
<dbReference type="InterPro" id="IPR036388">
    <property type="entry name" value="WH-like_DNA-bd_sf"/>
</dbReference>
<dbReference type="Gene3D" id="1.10.10.10">
    <property type="entry name" value="Winged helix-like DNA-binding domain superfamily/Winged helix DNA-binding domain"/>
    <property type="match status" value="1"/>
</dbReference>
<dbReference type="InterPro" id="IPR013325">
    <property type="entry name" value="RNA_pol_sigma_r2"/>
</dbReference>
<evidence type="ECO:0000256" key="3">
    <source>
        <dbReference type="ARBA" id="ARBA00023082"/>
    </source>
</evidence>